<proteinExistence type="predicted"/>
<accession>A0A485AN23</accession>
<organism evidence="2 3">
    <name type="scientific">Kluyvera cryocrescens</name>
    <name type="common">Kluyvera citrophila</name>
    <dbReference type="NCBI Taxonomy" id="580"/>
    <lineage>
        <taxon>Bacteria</taxon>
        <taxon>Pseudomonadati</taxon>
        <taxon>Pseudomonadota</taxon>
        <taxon>Gammaproteobacteria</taxon>
        <taxon>Enterobacterales</taxon>
        <taxon>Enterobacteriaceae</taxon>
        <taxon>Kluyvera</taxon>
    </lineage>
</organism>
<dbReference type="EMBL" id="CAADJD010000015">
    <property type="protein sequence ID" value="VFS61871.1"/>
    <property type="molecule type" value="Genomic_DNA"/>
</dbReference>
<feature type="region of interest" description="Disordered" evidence="1">
    <location>
        <begin position="108"/>
        <end position="131"/>
    </location>
</feature>
<reference evidence="2 3" key="1">
    <citation type="submission" date="2019-03" db="EMBL/GenBank/DDBJ databases">
        <authorList>
            <consortium name="Pathogen Informatics"/>
        </authorList>
    </citation>
    <scope>NUCLEOTIDE SEQUENCE [LARGE SCALE GENOMIC DNA]</scope>
    <source>
        <strain evidence="2 3">NCTC12993</strain>
    </source>
</reference>
<evidence type="ECO:0000313" key="3">
    <source>
        <dbReference type="Proteomes" id="UP000401081"/>
    </source>
</evidence>
<protein>
    <submittedName>
        <fullName evidence="2">Cellulose synthase operon protein C</fullName>
    </submittedName>
</protein>
<gene>
    <name evidence="2" type="primary">bcsC_1</name>
    <name evidence="2" type="ORF">NCTC12993_02091</name>
</gene>
<sequence length="131" mass="14342">MAARLRYLLRQGDTAGAKKQLDKLAQVAPNSAEYNASRVELGLNTDAGRQEATAGAPAGDDRTRAGKRWRLTKKPFNGAPPDGDYAVEYWSTVAKIPARRDEALKHLQSLNQQKPRKHRFADHAGEYAAGG</sequence>
<dbReference type="AlphaFoldDB" id="A0A485AN23"/>
<name>A0A485AN23_KLUCR</name>
<keyword evidence="3" id="KW-1185">Reference proteome</keyword>
<dbReference type="Proteomes" id="UP000401081">
    <property type="component" value="Unassembled WGS sequence"/>
</dbReference>
<evidence type="ECO:0000313" key="2">
    <source>
        <dbReference type="EMBL" id="VFS61871.1"/>
    </source>
</evidence>
<evidence type="ECO:0000256" key="1">
    <source>
        <dbReference type="SAM" id="MobiDB-lite"/>
    </source>
</evidence>
<feature type="region of interest" description="Disordered" evidence="1">
    <location>
        <begin position="43"/>
        <end position="64"/>
    </location>
</feature>